<comment type="caution">
    <text evidence="9">Lacks conserved residue(s) required for the propagation of feature annotation.</text>
</comment>
<organism evidence="13">
    <name type="scientific">uncultured bacterium Rifle_16ft_4_minimus_37862</name>
    <dbReference type="NCBI Taxonomy" id="1665157"/>
    <lineage>
        <taxon>Bacteria</taxon>
        <taxon>environmental samples</taxon>
    </lineage>
</organism>
<comment type="function">
    <text evidence="9">Condenses 4-methyl-5-(beta-hydroxyethyl)thiazole monophosphate (THZ-P) and 2-methyl-4-amino-5-hydroxymethyl pyrimidine pyrophosphate (HMP-PP) to form thiamine monophosphate (TMP).</text>
</comment>
<evidence type="ECO:0000256" key="1">
    <source>
        <dbReference type="ARBA" id="ARBA00005165"/>
    </source>
</evidence>
<keyword evidence="2 9" id="KW-0808">Transferase</keyword>
<dbReference type="InterPro" id="IPR034291">
    <property type="entry name" value="TMP_synthase"/>
</dbReference>
<comment type="catalytic activity">
    <reaction evidence="7 9 10">
        <text>2-(2-carboxy-4-methylthiazol-5-yl)ethyl phosphate + 4-amino-2-methyl-5-(diphosphooxymethyl)pyrimidine + 2 H(+) = thiamine phosphate + CO2 + diphosphate</text>
        <dbReference type="Rhea" id="RHEA:47848"/>
        <dbReference type="ChEBI" id="CHEBI:15378"/>
        <dbReference type="ChEBI" id="CHEBI:16526"/>
        <dbReference type="ChEBI" id="CHEBI:33019"/>
        <dbReference type="ChEBI" id="CHEBI:37575"/>
        <dbReference type="ChEBI" id="CHEBI:57841"/>
        <dbReference type="ChEBI" id="CHEBI:62890"/>
        <dbReference type="EC" id="2.5.1.3"/>
    </reaction>
</comment>
<dbReference type="HAMAP" id="MF_00097">
    <property type="entry name" value="TMP_synthase"/>
    <property type="match status" value="1"/>
</dbReference>
<evidence type="ECO:0000256" key="8">
    <source>
        <dbReference type="ARBA" id="ARBA00047883"/>
    </source>
</evidence>
<feature type="binding site" evidence="9">
    <location>
        <position position="68"/>
    </location>
    <ligand>
        <name>Mg(2+)</name>
        <dbReference type="ChEBI" id="CHEBI:18420"/>
    </ligand>
</feature>
<comment type="similarity">
    <text evidence="9 10">Belongs to the thiamine-phosphate synthase family.</text>
</comment>
<evidence type="ECO:0000313" key="13">
    <source>
        <dbReference type="EMBL" id="AKQ03040.1"/>
    </source>
</evidence>
<evidence type="ECO:0000256" key="9">
    <source>
        <dbReference type="HAMAP-Rule" id="MF_00097"/>
    </source>
</evidence>
<evidence type="ECO:0000256" key="4">
    <source>
        <dbReference type="ARBA" id="ARBA00022842"/>
    </source>
</evidence>
<sequence length="184" mass="19694">MDPTLYVILDRAAARGRDLEEILEAALAGGCGMFQLREKAWPSGRLLPLAERLRGRCRRASATFIVNDRLDLALAVDADGVHLGQEDLPPRAARPLLRRGMILGLSTHSLAQARDAQAAGADYVAVGSMFPTDTKPDFELVGSDLVRRLRPEIRVPLVGIGGITAANVPEVIRAGADGVAVRPL</sequence>
<dbReference type="InterPro" id="IPR022998">
    <property type="entry name" value="ThiamineP_synth_TenI"/>
</dbReference>
<dbReference type="UniPathway" id="UPA00060">
    <property type="reaction ID" value="UER00141"/>
</dbReference>
<evidence type="ECO:0000256" key="10">
    <source>
        <dbReference type="RuleBase" id="RU003826"/>
    </source>
</evidence>
<feature type="domain" description="Thiamine phosphate synthase/TenI" evidence="12">
    <location>
        <begin position="5"/>
        <end position="181"/>
    </location>
</feature>
<dbReference type="PANTHER" id="PTHR20857:SF15">
    <property type="entry name" value="THIAMINE-PHOSPHATE SYNTHASE"/>
    <property type="match status" value="1"/>
</dbReference>
<evidence type="ECO:0000256" key="5">
    <source>
        <dbReference type="ARBA" id="ARBA00022977"/>
    </source>
</evidence>
<keyword evidence="3 9" id="KW-0479">Metal-binding</keyword>
<feature type="binding site" evidence="9">
    <location>
        <position position="135"/>
    </location>
    <ligand>
        <name>4-amino-2-methyl-5-(diphosphooxymethyl)pyrimidine</name>
        <dbReference type="ChEBI" id="CHEBI:57841"/>
    </ligand>
</feature>
<feature type="binding site" evidence="9">
    <location>
        <position position="106"/>
    </location>
    <ligand>
        <name>4-amino-2-methyl-5-(diphosphooxymethyl)pyrimidine</name>
        <dbReference type="ChEBI" id="CHEBI:57841"/>
    </ligand>
</feature>
<reference evidence="13" key="1">
    <citation type="journal article" date="2015" name="ISME J.">
        <title>Aquifer environment selects for microbial species cohorts in sediment and groundwater.</title>
        <authorList>
            <person name="Hug L.A."/>
            <person name="Thomas B.C."/>
            <person name="Brown C.T."/>
            <person name="Frischkorn K.R."/>
            <person name="Williams K.H."/>
            <person name="Tringe S.G."/>
            <person name="Banfield J.F."/>
        </authorList>
    </citation>
    <scope>NUCLEOTIDE SEQUENCE</scope>
</reference>
<dbReference type="EC" id="2.5.1.3" evidence="9"/>
<feature type="binding site" evidence="9">
    <location>
        <begin position="132"/>
        <end position="134"/>
    </location>
    <ligand>
        <name>2-[(2R,5Z)-2-carboxy-4-methylthiazol-5(2H)-ylidene]ethyl phosphate</name>
        <dbReference type="ChEBI" id="CHEBI:62899"/>
    </ligand>
</feature>
<dbReference type="InterPro" id="IPR036206">
    <property type="entry name" value="ThiamineP_synth_sf"/>
</dbReference>
<gene>
    <name evidence="9" type="primary">thiE</name>
</gene>
<evidence type="ECO:0000259" key="12">
    <source>
        <dbReference type="Pfam" id="PF02581"/>
    </source>
</evidence>
<accession>A0A0H4T8G5</accession>
<keyword evidence="4 9" id="KW-0460">Magnesium</keyword>
<dbReference type="Gene3D" id="3.20.20.70">
    <property type="entry name" value="Aldolase class I"/>
    <property type="match status" value="1"/>
</dbReference>
<comment type="pathway">
    <text evidence="1 9 11">Cofactor biosynthesis; thiamine diphosphate biosynthesis; thiamine phosphate from 4-amino-2-methyl-5-diphosphomethylpyrimidine and 4-methyl-5-(2-phosphoethyl)-thiazole: step 1/1.</text>
</comment>
<comment type="cofactor">
    <cofactor evidence="9">
        <name>Mg(2+)</name>
        <dbReference type="ChEBI" id="CHEBI:18420"/>
    </cofactor>
    <text evidence="9">Binds 1 Mg(2+) ion per subunit.</text>
</comment>
<dbReference type="FunFam" id="3.20.20.70:FF:000096">
    <property type="entry name" value="Thiamine-phosphate synthase"/>
    <property type="match status" value="1"/>
</dbReference>
<evidence type="ECO:0000256" key="7">
    <source>
        <dbReference type="ARBA" id="ARBA00047851"/>
    </source>
</evidence>
<proteinExistence type="inferred from homology"/>
<dbReference type="InterPro" id="IPR013785">
    <property type="entry name" value="Aldolase_TIM"/>
</dbReference>
<keyword evidence="5 9" id="KW-0784">Thiamine biosynthesis</keyword>
<dbReference type="AlphaFoldDB" id="A0A0H4T8G5"/>
<protein>
    <recommendedName>
        <fullName evidence="9">Thiamine-phosphate synthase</fullName>
        <shortName evidence="9">TP synthase</shortName>
        <shortName evidence="9">TPS</shortName>
        <ecNumber evidence="9">2.5.1.3</ecNumber>
    </recommendedName>
    <alternativeName>
        <fullName evidence="9">Thiamine-phosphate pyrophosphorylase</fullName>
        <shortName evidence="9">TMP pyrophosphorylase</shortName>
        <shortName evidence="9">TMP-PPase</shortName>
    </alternativeName>
</protein>
<comment type="catalytic activity">
    <reaction evidence="8 9 10">
        <text>2-[(2R,5Z)-2-carboxy-4-methylthiazol-5(2H)-ylidene]ethyl phosphate + 4-amino-2-methyl-5-(diphosphooxymethyl)pyrimidine + 2 H(+) = thiamine phosphate + CO2 + diphosphate</text>
        <dbReference type="Rhea" id="RHEA:47844"/>
        <dbReference type="ChEBI" id="CHEBI:15378"/>
        <dbReference type="ChEBI" id="CHEBI:16526"/>
        <dbReference type="ChEBI" id="CHEBI:33019"/>
        <dbReference type="ChEBI" id="CHEBI:37575"/>
        <dbReference type="ChEBI" id="CHEBI:57841"/>
        <dbReference type="ChEBI" id="CHEBI:62899"/>
        <dbReference type="EC" id="2.5.1.3"/>
    </reaction>
</comment>
<dbReference type="CDD" id="cd00564">
    <property type="entry name" value="TMP_TenI"/>
    <property type="match status" value="1"/>
</dbReference>
<feature type="binding site" evidence="9">
    <location>
        <position position="162"/>
    </location>
    <ligand>
        <name>2-[(2R,5Z)-2-carboxy-4-methylthiazol-5(2H)-ylidene]ethyl phosphate</name>
        <dbReference type="ChEBI" id="CHEBI:62899"/>
    </ligand>
</feature>
<dbReference type="GO" id="GO:0009229">
    <property type="term" value="P:thiamine diphosphate biosynthetic process"/>
    <property type="evidence" value="ECO:0007669"/>
    <property type="project" value="UniProtKB-UniRule"/>
</dbReference>
<dbReference type="PANTHER" id="PTHR20857">
    <property type="entry name" value="THIAMINE-PHOSPHATE PYROPHOSPHORYLASE"/>
    <property type="match status" value="1"/>
</dbReference>
<evidence type="ECO:0000256" key="11">
    <source>
        <dbReference type="RuleBase" id="RU004253"/>
    </source>
</evidence>
<dbReference type="GO" id="GO:0005737">
    <property type="term" value="C:cytoplasm"/>
    <property type="evidence" value="ECO:0007669"/>
    <property type="project" value="TreeGrafter"/>
</dbReference>
<feature type="binding site" evidence="9">
    <location>
        <begin position="35"/>
        <end position="39"/>
    </location>
    <ligand>
        <name>4-amino-2-methyl-5-(diphosphooxymethyl)pyrimidine</name>
        <dbReference type="ChEBI" id="CHEBI:57841"/>
    </ligand>
</feature>
<feature type="binding site" evidence="9">
    <location>
        <position position="87"/>
    </location>
    <ligand>
        <name>Mg(2+)</name>
        <dbReference type="ChEBI" id="CHEBI:18420"/>
    </ligand>
</feature>
<comment type="catalytic activity">
    <reaction evidence="6 9 10">
        <text>4-methyl-5-(2-phosphooxyethyl)-thiazole + 4-amino-2-methyl-5-(diphosphooxymethyl)pyrimidine + H(+) = thiamine phosphate + diphosphate</text>
        <dbReference type="Rhea" id="RHEA:22328"/>
        <dbReference type="ChEBI" id="CHEBI:15378"/>
        <dbReference type="ChEBI" id="CHEBI:33019"/>
        <dbReference type="ChEBI" id="CHEBI:37575"/>
        <dbReference type="ChEBI" id="CHEBI:57841"/>
        <dbReference type="ChEBI" id="CHEBI:58296"/>
        <dbReference type="EC" id="2.5.1.3"/>
    </reaction>
</comment>
<dbReference type="NCBIfam" id="TIGR00693">
    <property type="entry name" value="thiE"/>
    <property type="match status" value="1"/>
</dbReference>
<evidence type="ECO:0000256" key="3">
    <source>
        <dbReference type="ARBA" id="ARBA00022723"/>
    </source>
</evidence>
<dbReference type="GO" id="GO:0004789">
    <property type="term" value="F:thiamine-phosphate diphosphorylase activity"/>
    <property type="evidence" value="ECO:0007669"/>
    <property type="project" value="UniProtKB-UniRule"/>
</dbReference>
<name>A0A0H4T8G5_9BACT</name>
<feature type="binding site" evidence="9">
    <location>
        <position position="67"/>
    </location>
    <ligand>
        <name>4-amino-2-methyl-5-(diphosphooxymethyl)pyrimidine</name>
        <dbReference type="ChEBI" id="CHEBI:57841"/>
    </ligand>
</feature>
<dbReference type="SUPFAM" id="SSF51391">
    <property type="entry name" value="Thiamin phosphate synthase"/>
    <property type="match status" value="1"/>
</dbReference>
<evidence type="ECO:0000256" key="6">
    <source>
        <dbReference type="ARBA" id="ARBA00047334"/>
    </source>
</evidence>
<dbReference type="GO" id="GO:0009228">
    <property type="term" value="P:thiamine biosynthetic process"/>
    <property type="evidence" value="ECO:0007669"/>
    <property type="project" value="UniProtKB-KW"/>
</dbReference>
<dbReference type="Pfam" id="PF02581">
    <property type="entry name" value="TMP-TENI"/>
    <property type="match status" value="1"/>
</dbReference>
<evidence type="ECO:0000256" key="2">
    <source>
        <dbReference type="ARBA" id="ARBA00022679"/>
    </source>
</evidence>
<dbReference type="GO" id="GO:0000287">
    <property type="term" value="F:magnesium ion binding"/>
    <property type="evidence" value="ECO:0007669"/>
    <property type="project" value="UniProtKB-UniRule"/>
</dbReference>
<dbReference type="EMBL" id="KT007007">
    <property type="protein sequence ID" value="AKQ03040.1"/>
    <property type="molecule type" value="Genomic_DNA"/>
</dbReference>